<gene>
    <name evidence="1" type="ORF">DPMN_186281</name>
</gene>
<dbReference type="Proteomes" id="UP000828390">
    <property type="component" value="Unassembled WGS sequence"/>
</dbReference>
<name>A0A9D4DLA7_DREPO</name>
<reference evidence="1" key="1">
    <citation type="journal article" date="2019" name="bioRxiv">
        <title>The Genome of the Zebra Mussel, Dreissena polymorpha: A Resource for Invasive Species Research.</title>
        <authorList>
            <person name="McCartney M.A."/>
            <person name="Auch B."/>
            <person name="Kono T."/>
            <person name="Mallez S."/>
            <person name="Zhang Y."/>
            <person name="Obille A."/>
            <person name="Becker A."/>
            <person name="Abrahante J.E."/>
            <person name="Garbe J."/>
            <person name="Badalamenti J.P."/>
            <person name="Herman A."/>
            <person name="Mangelson H."/>
            <person name="Liachko I."/>
            <person name="Sullivan S."/>
            <person name="Sone E.D."/>
            <person name="Koren S."/>
            <person name="Silverstein K.A.T."/>
            <person name="Beckman K.B."/>
            <person name="Gohl D.M."/>
        </authorList>
    </citation>
    <scope>NUCLEOTIDE SEQUENCE</scope>
    <source>
        <strain evidence="1">Duluth1</strain>
        <tissue evidence="1">Whole animal</tissue>
    </source>
</reference>
<evidence type="ECO:0000313" key="1">
    <source>
        <dbReference type="EMBL" id="KAH3751712.1"/>
    </source>
</evidence>
<dbReference type="EMBL" id="JAIWYP010000010">
    <property type="protein sequence ID" value="KAH3751712.1"/>
    <property type="molecule type" value="Genomic_DNA"/>
</dbReference>
<proteinExistence type="predicted"/>
<keyword evidence="2" id="KW-1185">Reference proteome</keyword>
<protein>
    <submittedName>
        <fullName evidence="1">Uncharacterized protein</fullName>
    </submittedName>
</protein>
<evidence type="ECO:0000313" key="2">
    <source>
        <dbReference type="Proteomes" id="UP000828390"/>
    </source>
</evidence>
<reference evidence="1" key="2">
    <citation type="submission" date="2020-11" db="EMBL/GenBank/DDBJ databases">
        <authorList>
            <person name="McCartney M.A."/>
            <person name="Auch B."/>
            <person name="Kono T."/>
            <person name="Mallez S."/>
            <person name="Becker A."/>
            <person name="Gohl D.M."/>
            <person name="Silverstein K.A.T."/>
            <person name="Koren S."/>
            <person name="Bechman K.B."/>
            <person name="Herman A."/>
            <person name="Abrahante J.E."/>
            <person name="Garbe J."/>
        </authorList>
    </citation>
    <scope>NUCLEOTIDE SEQUENCE</scope>
    <source>
        <strain evidence="1">Duluth1</strain>
        <tissue evidence="1">Whole animal</tissue>
    </source>
</reference>
<comment type="caution">
    <text evidence="1">The sequence shown here is derived from an EMBL/GenBank/DDBJ whole genome shotgun (WGS) entry which is preliminary data.</text>
</comment>
<organism evidence="1 2">
    <name type="scientific">Dreissena polymorpha</name>
    <name type="common">Zebra mussel</name>
    <name type="synonym">Mytilus polymorpha</name>
    <dbReference type="NCBI Taxonomy" id="45954"/>
    <lineage>
        <taxon>Eukaryota</taxon>
        <taxon>Metazoa</taxon>
        <taxon>Spiralia</taxon>
        <taxon>Lophotrochozoa</taxon>
        <taxon>Mollusca</taxon>
        <taxon>Bivalvia</taxon>
        <taxon>Autobranchia</taxon>
        <taxon>Heteroconchia</taxon>
        <taxon>Euheterodonta</taxon>
        <taxon>Imparidentia</taxon>
        <taxon>Neoheterodontei</taxon>
        <taxon>Myida</taxon>
        <taxon>Dreissenoidea</taxon>
        <taxon>Dreissenidae</taxon>
        <taxon>Dreissena</taxon>
    </lineage>
</organism>
<sequence length="184" mass="20994">MFNSFTLSRKNNVGHYQGGDACLEEINKEAKCWVSPVGVPTEDEWVKVFRNLDALSTIKNNLLCPNSETTFKSNDETTIDMAEVIPVRALFREYLAQPTVEVPHISMCGNKLLSTHLSNITAEAEEMRSQYHNSFLSGEQTKLPVVYVTEEEAKNFMQVENLSKENIRKKIFMLLEKMPDNKKS</sequence>
<accession>A0A9D4DLA7</accession>
<dbReference type="AlphaFoldDB" id="A0A9D4DLA7"/>